<accession>A0A0A8YVP5</accession>
<reference evidence="1" key="1">
    <citation type="submission" date="2014-09" db="EMBL/GenBank/DDBJ databases">
        <authorList>
            <person name="Magalhaes I.L.F."/>
            <person name="Oliveira U."/>
            <person name="Santos F.R."/>
            <person name="Vidigal T.H.D.A."/>
            <person name="Brescovit A.D."/>
            <person name="Santos A.J."/>
        </authorList>
    </citation>
    <scope>NUCLEOTIDE SEQUENCE</scope>
    <source>
        <tissue evidence="1">Shoot tissue taken approximately 20 cm above the soil surface</tissue>
    </source>
</reference>
<sequence length="12" mass="1470">MYSQFKTVHLCL</sequence>
<proteinExistence type="predicted"/>
<name>A0A0A8YVP5_ARUDO</name>
<evidence type="ECO:0000313" key="1">
    <source>
        <dbReference type="EMBL" id="JAD31199.1"/>
    </source>
</evidence>
<reference evidence="1" key="2">
    <citation type="journal article" date="2015" name="Data Brief">
        <title>Shoot transcriptome of the giant reed, Arundo donax.</title>
        <authorList>
            <person name="Barrero R.A."/>
            <person name="Guerrero F.D."/>
            <person name="Moolhuijzen P."/>
            <person name="Goolsby J.A."/>
            <person name="Tidwell J."/>
            <person name="Bellgard S.E."/>
            <person name="Bellgard M.I."/>
        </authorList>
    </citation>
    <scope>NUCLEOTIDE SEQUENCE</scope>
    <source>
        <tissue evidence="1">Shoot tissue taken approximately 20 cm above the soil surface</tissue>
    </source>
</reference>
<protein>
    <submittedName>
        <fullName evidence="1">Uncharacterized protein</fullName>
    </submittedName>
</protein>
<organism evidence="1">
    <name type="scientific">Arundo donax</name>
    <name type="common">Giant reed</name>
    <name type="synonym">Donax arundinaceus</name>
    <dbReference type="NCBI Taxonomy" id="35708"/>
    <lineage>
        <taxon>Eukaryota</taxon>
        <taxon>Viridiplantae</taxon>
        <taxon>Streptophyta</taxon>
        <taxon>Embryophyta</taxon>
        <taxon>Tracheophyta</taxon>
        <taxon>Spermatophyta</taxon>
        <taxon>Magnoliopsida</taxon>
        <taxon>Liliopsida</taxon>
        <taxon>Poales</taxon>
        <taxon>Poaceae</taxon>
        <taxon>PACMAD clade</taxon>
        <taxon>Arundinoideae</taxon>
        <taxon>Arundineae</taxon>
        <taxon>Arundo</taxon>
    </lineage>
</organism>
<dbReference type="EMBL" id="GBRH01266696">
    <property type="protein sequence ID" value="JAD31199.1"/>
    <property type="molecule type" value="Transcribed_RNA"/>
</dbReference>